<feature type="transmembrane region" description="Helical" evidence="14">
    <location>
        <begin position="32"/>
        <end position="59"/>
    </location>
</feature>
<protein>
    <recommendedName>
        <fullName evidence="14">Zinc metalloprotease</fullName>
    </recommendedName>
</protein>
<dbReference type="GO" id="GO:0006508">
    <property type="term" value="P:proteolysis"/>
    <property type="evidence" value="ECO:0007669"/>
    <property type="project" value="UniProtKB-KW"/>
</dbReference>
<dbReference type="GO" id="GO:0008237">
    <property type="term" value="F:metallopeptidase activity"/>
    <property type="evidence" value="ECO:0007669"/>
    <property type="project" value="UniProtKB-UniRule"/>
</dbReference>
<evidence type="ECO:0000256" key="14">
    <source>
        <dbReference type="PIRNR" id="PIRNR006404"/>
    </source>
</evidence>
<feature type="transmembrane region" description="Helical" evidence="14">
    <location>
        <begin position="175"/>
        <end position="194"/>
    </location>
</feature>
<dbReference type="Gene3D" id="3.10.580.10">
    <property type="entry name" value="CBS-domain"/>
    <property type="match status" value="1"/>
</dbReference>
<keyword evidence="5 14" id="KW-0812">Transmembrane</keyword>
<keyword evidence="6 14" id="KW-0479">Metal-binding</keyword>
<proteinExistence type="inferred from homology"/>
<accession>A0A6J4V3A6</accession>
<comment type="subcellular location">
    <subcellularLocation>
        <location evidence="1 14">Cell membrane</location>
        <topology evidence="1 14">Multi-pass membrane protein</topology>
    </subcellularLocation>
</comment>
<evidence type="ECO:0000256" key="16">
    <source>
        <dbReference type="PIRSR" id="PIRSR006404-2"/>
    </source>
</evidence>
<dbReference type="InterPro" id="IPR000644">
    <property type="entry name" value="CBS_dom"/>
</dbReference>
<keyword evidence="4 14" id="KW-0645">Protease</keyword>
<reference evidence="19" key="1">
    <citation type="submission" date="2020-02" db="EMBL/GenBank/DDBJ databases">
        <authorList>
            <person name="Meier V. D."/>
        </authorList>
    </citation>
    <scope>NUCLEOTIDE SEQUENCE</scope>
    <source>
        <strain evidence="19">AVDCRST_MAG18</strain>
    </source>
</reference>
<keyword evidence="7" id="KW-0677">Repeat</keyword>
<keyword evidence="3 14" id="KW-1003">Cell membrane</keyword>
<feature type="binding site" evidence="16">
    <location>
        <position position="171"/>
    </location>
    <ligand>
        <name>Zn(2+)</name>
        <dbReference type="ChEBI" id="CHEBI:29105"/>
        <note>catalytic</note>
    </ligand>
</feature>
<evidence type="ECO:0000256" key="2">
    <source>
        <dbReference type="ARBA" id="ARBA00007931"/>
    </source>
</evidence>
<feature type="transmembrane region" description="Helical" evidence="14">
    <location>
        <begin position="148"/>
        <end position="168"/>
    </location>
</feature>
<evidence type="ECO:0000256" key="5">
    <source>
        <dbReference type="ARBA" id="ARBA00022692"/>
    </source>
</evidence>
<evidence type="ECO:0000256" key="12">
    <source>
        <dbReference type="ARBA" id="ARBA00023122"/>
    </source>
</evidence>
<evidence type="ECO:0000256" key="10">
    <source>
        <dbReference type="ARBA" id="ARBA00022989"/>
    </source>
</evidence>
<feature type="transmembrane region" description="Helical" evidence="14">
    <location>
        <begin position="200"/>
        <end position="229"/>
    </location>
</feature>
<dbReference type="AlphaFoldDB" id="A0A6J4V3A6"/>
<evidence type="ECO:0000256" key="8">
    <source>
        <dbReference type="ARBA" id="ARBA00022801"/>
    </source>
</evidence>
<dbReference type="PANTHER" id="PTHR39188">
    <property type="entry name" value="MEMBRANE-ASSOCIATED ZINC METALLOPROTEASE M50B"/>
    <property type="match status" value="1"/>
</dbReference>
<evidence type="ECO:0000256" key="4">
    <source>
        <dbReference type="ARBA" id="ARBA00022670"/>
    </source>
</evidence>
<name>A0A6J4V3A6_9BACT</name>
<sequence>MGKSLVIGHVRGIEIKVHPSFLLVLPWTALNWGYFGGHGLAGVGFGLVLMTLLFAFVVLHELGHCFVALHFGVGVRDITLLPIGGVARIEQIPLSPVREIAIALAGPAVNLAIAILFAPPVFLIAAANNLGNPLELLIFLTDMTPTGFILYLFFTNITLVLFNLLPAFPMDGGRVLRAFLSFFTARLTATRIAVGVGQALAVAIAIFGIAIGAPSLVLVAIFVVVAAYAEGSAVRVEDTLRKLTVGQFILWDLGGVNEHHPLPYALRGGPRDVAVVNTEGRVVGMLWRHEVMQALNGGASRSRTVRELMDIEATVADVGDTVYAVQQRMVATGRWAIPVTENGYYRGIFTSDRFWHVYRNVSRRPWLDLRARVWRFIEVVALRRTRFGNR</sequence>
<dbReference type="GO" id="GO:0046872">
    <property type="term" value="F:metal ion binding"/>
    <property type="evidence" value="ECO:0007669"/>
    <property type="project" value="UniProtKB-UniRule"/>
</dbReference>
<dbReference type="CDD" id="cd06164">
    <property type="entry name" value="S2P-M50_SpoIVFB_CBS"/>
    <property type="match status" value="1"/>
</dbReference>
<dbReference type="SUPFAM" id="SSF54631">
    <property type="entry name" value="CBS-domain pair"/>
    <property type="match status" value="1"/>
</dbReference>
<feature type="transmembrane region" description="Helical" evidence="14">
    <location>
        <begin position="100"/>
        <end position="128"/>
    </location>
</feature>
<organism evidence="19">
    <name type="scientific">uncultured Thermomicrobiales bacterium</name>
    <dbReference type="NCBI Taxonomy" id="1645740"/>
    <lineage>
        <taxon>Bacteria</taxon>
        <taxon>Pseudomonadati</taxon>
        <taxon>Thermomicrobiota</taxon>
        <taxon>Thermomicrobia</taxon>
        <taxon>Thermomicrobiales</taxon>
        <taxon>environmental samples</taxon>
    </lineage>
</organism>
<feature type="active site" evidence="15">
    <location>
        <position position="61"/>
    </location>
</feature>
<keyword evidence="9 14" id="KW-0862">Zinc</keyword>
<feature type="domain" description="CBS" evidence="17">
    <location>
        <begin position="305"/>
        <end position="351"/>
    </location>
</feature>
<dbReference type="PIRSF" id="PIRSF006404">
    <property type="entry name" value="UCP006404_Pept_M50_CBS"/>
    <property type="match status" value="1"/>
</dbReference>
<evidence type="ECO:0000259" key="17">
    <source>
        <dbReference type="Pfam" id="PF00571"/>
    </source>
</evidence>
<keyword evidence="11 14" id="KW-0482">Metalloprotease</keyword>
<feature type="binding site" evidence="16">
    <location>
        <position position="60"/>
    </location>
    <ligand>
        <name>Zn(2+)</name>
        <dbReference type="ChEBI" id="CHEBI:29105"/>
        <note>catalytic</note>
    </ligand>
</feature>
<evidence type="ECO:0000256" key="6">
    <source>
        <dbReference type="ARBA" id="ARBA00022723"/>
    </source>
</evidence>
<evidence type="ECO:0000256" key="15">
    <source>
        <dbReference type="PIRSR" id="PIRSR006404-1"/>
    </source>
</evidence>
<evidence type="ECO:0000313" key="19">
    <source>
        <dbReference type="EMBL" id="CAA9566818.1"/>
    </source>
</evidence>
<evidence type="ECO:0000256" key="1">
    <source>
        <dbReference type="ARBA" id="ARBA00004651"/>
    </source>
</evidence>
<evidence type="ECO:0000256" key="9">
    <source>
        <dbReference type="ARBA" id="ARBA00022833"/>
    </source>
</evidence>
<feature type="binding site" evidence="16">
    <location>
        <position position="64"/>
    </location>
    <ligand>
        <name>Zn(2+)</name>
        <dbReference type="ChEBI" id="CHEBI:29105"/>
        <note>catalytic</note>
    </ligand>
</feature>
<dbReference type="EMBL" id="CADCWN010000120">
    <property type="protein sequence ID" value="CAA9566818.1"/>
    <property type="molecule type" value="Genomic_DNA"/>
</dbReference>
<keyword evidence="13 14" id="KW-0472">Membrane</keyword>
<feature type="domain" description="Peptidase M50" evidence="18">
    <location>
        <begin position="51"/>
        <end position="202"/>
    </location>
</feature>
<comment type="cofactor">
    <cofactor evidence="14 16">
        <name>Zn(2+)</name>
        <dbReference type="ChEBI" id="CHEBI:29105"/>
    </cofactor>
    <text evidence="14 16">Binds 1 zinc ion per subunit.</text>
</comment>
<dbReference type="PANTHER" id="PTHR39188:SF3">
    <property type="entry name" value="STAGE IV SPORULATION PROTEIN FB"/>
    <property type="match status" value="1"/>
</dbReference>
<evidence type="ECO:0000256" key="11">
    <source>
        <dbReference type="ARBA" id="ARBA00023049"/>
    </source>
</evidence>
<gene>
    <name evidence="19" type="ORF">AVDCRST_MAG18-1551</name>
</gene>
<dbReference type="InterPro" id="IPR016483">
    <property type="entry name" value="UCP006404_Pept_M50_CBS"/>
</dbReference>
<dbReference type="GO" id="GO:0005886">
    <property type="term" value="C:plasma membrane"/>
    <property type="evidence" value="ECO:0007669"/>
    <property type="project" value="UniProtKB-SubCell"/>
</dbReference>
<dbReference type="InterPro" id="IPR046342">
    <property type="entry name" value="CBS_dom_sf"/>
</dbReference>
<evidence type="ECO:0000256" key="3">
    <source>
        <dbReference type="ARBA" id="ARBA00022475"/>
    </source>
</evidence>
<evidence type="ECO:0000256" key="13">
    <source>
        <dbReference type="ARBA" id="ARBA00023136"/>
    </source>
</evidence>
<keyword evidence="10 14" id="KW-1133">Transmembrane helix</keyword>
<dbReference type="Pfam" id="PF02163">
    <property type="entry name" value="Peptidase_M50"/>
    <property type="match status" value="1"/>
</dbReference>
<evidence type="ECO:0000256" key="7">
    <source>
        <dbReference type="ARBA" id="ARBA00022737"/>
    </source>
</evidence>
<comment type="similarity">
    <text evidence="2 14">Belongs to the peptidase M50B family.</text>
</comment>
<dbReference type="InterPro" id="IPR008915">
    <property type="entry name" value="Peptidase_M50"/>
</dbReference>
<evidence type="ECO:0000259" key="18">
    <source>
        <dbReference type="Pfam" id="PF02163"/>
    </source>
</evidence>
<dbReference type="Pfam" id="PF00571">
    <property type="entry name" value="CBS"/>
    <property type="match status" value="1"/>
</dbReference>
<keyword evidence="12" id="KW-0129">CBS domain</keyword>
<keyword evidence="8 14" id="KW-0378">Hydrolase</keyword>